<reference evidence="1 2" key="1">
    <citation type="journal article" date="2019" name="Nat. Med.">
        <title>A library of human gut bacterial isolates paired with longitudinal multiomics data enables mechanistic microbiome research.</title>
        <authorList>
            <person name="Poyet M."/>
            <person name="Groussin M."/>
            <person name="Gibbons S.M."/>
            <person name="Avila-Pacheco J."/>
            <person name="Jiang X."/>
            <person name="Kearney S.M."/>
            <person name="Perrotta A.R."/>
            <person name="Berdy B."/>
            <person name="Zhao S."/>
            <person name="Lieberman T.D."/>
            <person name="Swanson P.K."/>
            <person name="Smith M."/>
            <person name="Roesemann S."/>
            <person name="Alexander J.E."/>
            <person name="Rich S.A."/>
            <person name="Livny J."/>
            <person name="Vlamakis H."/>
            <person name="Clish C."/>
            <person name="Bullock K."/>
            <person name="Deik A."/>
            <person name="Scott J."/>
            <person name="Pierce K.A."/>
            <person name="Xavier R.J."/>
            <person name="Alm E.J."/>
        </authorList>
    </citation>
    <scope>NUCLEOTIDE SEQUENCE [LARGE SCALE GENOMIC DNA]</scope>
    <source>
        <strain evidence="1 2">BIOML-A134</strain>
    </source>
</reference>
<evidence type="ECO:0000313" key="1">
    <source>
        <dbReference type="EMBL" id="KAA4089859.1"/>
    </source>
</evidence>
<dbReference type="AlphaFoldDB" id="A0A5M5D1Q8"/>
<accession>A0A5M5D1Q8</accession>
<organism evidence="1 2">
    <name type="scientific">Bacteroides ovatus</name>
    <dbReference type="NCBI Taxonomy" id="28116"/>
    <lineage>
        <taxon>Bacteria</taxon>
        <taxon>Pseudomonadati</taxon>
        <taxon>Bacteroidota</taxon>
        <taxon>Bacteroidia</taxon>
        <taxon>Bacteroidales</taxon>
        <taxon>Bacteroidaceae</taxon>
        <taxon>Bacteroides</taxon>
    </lineage>
</organism>
<gene>
    <name evidence="1" type="ORF">F3D66_26265</name>
</gene>
<comment type="caution">
    <text evidence="1">The sequence shown here is derived from an EMBL/GenBank/DDBJ whole genome shotgun (WGS) entry which is preliminary data.</text>
</comment>
<protein>
    <submittedName>
        <fullName evidence="1">Uncharacterized protein</fullName>
    </submittedName>
</protein>
<name>A0A5M5D1Q8_BACOV</name>
<dbReference type="EMBL" id="VWKB01000050">
    <property type="protein sequence ID" value="KAA4089859.1"/>
    <property type="molecule type" value="Genomic_DNA"/>
</dbReference>
<proteinExistence type="predicted"/>
<dbReference type="RefSeq" id="WP_004320157.1">
    <property type="nucleotide sequence ID" value="NZ_DAWEDY010000063.1"/>
</dbReference>
<sequence>MRKLHHFGIPVTNPVDGETHNDELHLFCTDVAASPNKIEFLRFEKGCPFPELVQTMPHIAYEVESMDEELKDAKLIYGPFIPVPGMTVAFIEEEGIPVKLDYFS</sequence>
<keyword evidence="2" id="KW-1185">Reference proteome</keyword>
<evidence type="ECO:0000313" key="2">
    <source>
        <dbReference type="Proteomes" id="UP000473905"/>
    </source>
</evidence>
<dbReference type="Proteomes" id="UP000473905">
    <property type="component" value="Unassembled WGS sequence"/>
</dbReference>